<keyword evidence="6 7" id="KW-0472">Membrane</keyword>
<feature type="transmembrane region" description="Helical" evidence="7">
    <location>
        <begin position="348"/>
        <end position="366"/>
    </location>
</feature>
<reference evidence="8" key="1">
    <citation type="submission" date="2015-07" db="EMBL/GenBank/DDBJ databases">
        <title>MeaNS - Measles Nucleotide Surveillance Program.</title>
        <authorList>
            <person name="Tran T."/>
            <person name="Druce J."/>
        </authorList>
    </citation>
    <scope>NUCLEOTIDE SEQUENCE</scope>
    <source>
        <strain evidence="8">UCB-OBI-ISO-001</strain>
        <tissue evidence="8">Gonad</tissue>
    </source>
</reference>
<feature type="transmembrane region" description="Helical" evidence="7">
    <location>
        <begin position="114"/>
        <end position="131"/>
    </location>
</feature>
<comment type="subcellular location">
    <subcellularLocation>
        <location evidence="1">Membrane</location>
        <topology evidence="1">Multi-pass membrane protein</topology>
    </subcellularLocation>
</comment>
<accession>A0A0L8GYD5</accession>
<dbReference type="PANTHER" id="PTHR10231">
    <property type="entry name" value="NUCLEOTIDE-SUGAR TRANSMEMBRANE TRANSPORTER"/>
    <property type="match status" value="1"/>
</dbReference>
<evidence type="ECO:0000256" key="2">
    <source>
        <dbReference type="ARBA" id="ARBA00009976"/>
    </source>
</evidence>
<dbReference type="Pfam" id="PF04142">
    <property type="entry name" value="Nuc_sug_transp"/>
    <property type="match status" value="1"/>
</dbReference>
<feature type="transmembrane region" description="Helical" evidence="7">
    <location>
        <begin position="253"/>
        <end position="276"/>
    </location>
</feature>
<evidence type="ECO:0000256" key="6">
    <source>
        <dbReference type="ARBA" id="ARBA00023136"/>
    </source>
</evidence>
<feature type="transmembrane region" description="Helical" evidence="7">
    <location>
        <begin position="170"/>
        <end position="188"/>
    </location>
</feature>
<dbReference type="GO" id="GO:0015165">
    <property type="term" value="F:pyrimidine nucleotide-sugar transmembrane transporter activity"/>
    <property type="evidence" value="ECO:0007669"/>
    <property type="project" value="InterPro"/>
</dbReference>
<evidence type="ECO:0000256" key="1">
    <source>
        <dbReference type="ARBA" id="ARBA00004141"/>
    </source>
</evidence>
<comment type="similarity">
    <text evidence="2">Belongs to the nucleotide-sugar transporter family. SLC35A subfamily.</text>
</comment>
<keyword evidence="4 7" id="KW-0812">Transmembrane</keyword>
<dbReference type="OrthoDB" id="419167at2759"/>
<gene>
    <name evidence="8" type="ORF">OCBIM_22026037mg</name>
</gene>
<feature type="transmembrane region" description="Helical" evidence="7">
    <location>
        <begin position="221"/>
        <end position="241"/>
    </location>
</feature>
<evidence type="ECO:0008006" key="9">
    <source>
        <dbReference type="Google" id="ProtNLM"/>
    </source>
</evidence>
<proteinExistence type="inferred from homology"/>
<keyword evidence="3" id="KW-0813">Transport</keyword>
<dbReference type="InterPro" id="IPR007271">
    <property type="entry name" value="Nuc_sug_transpt"/>
</dbReference>
<protein>
    <recommendedName>
        <fullName evidence="9">Sugar phosphate transporter domain-containing protein</fullName>
    </recommendedName>
</protein>
<evidence type="ECO:0000256" key="4">
    <source>
        <dbReference type="ARBA" id="ARBA00022692"/>
    </source>
</evidence>
<keyword evidence="5 7" id="KW-1133">Transmembrane helix</keyword>
<keyword evidence="3" id="KW-0762">Sugar transport</keyword>
<evidence type="ECO:0000313" key="8">
    <source>
        <dbReference type="EMBL" id="KOF81854.1"/>
    </source>
</evidence>
<dbReference type="GO" id="GO:0000139">
    <property type="term" value="C:Golgi membrane"/>
    <property type="evidence" value="ECO:0007669"/>
    <property type="project" value="InterPro"/>
</dbReference>
<evidence type="ECO:0000256" key="3">
    <source>
        <dbReference type="ARBA" id="ARBA00022597"/>
    </source>
</evidence>
<feature type="transmembrane region" description="Helical" evidence="7">
    <location>
        <begin position="322"/>
        <end position="342"/>
    </location>
</feature>
<name>A0A0L8GYD5_OCTBM</name>
<dbReference type="AlphaFoldDB" id="A0A0L8GYD5"/>
<feature type="transmembrane region" description="Helical" evidence="7">
    <location>
        <begin position="296"/>
        <end position="315"/>
    </location>
</feature>
<feature type="transmembrane region" description="Helical" evidence="7">
    <location>
        <begin position="143"/>
        <end position="163"/>
    </location>
</feature>
<sequence length="395" mass="44851">MKVFFIRKNENSIAMSLQVIEKVMTVLLTLFSHMVDEQKLFHAPQALNTLLLDGPGHGSHQDVFRECSHFERRITFEGLSHSQLVVYLIECPCKFSSSNSFVDLYHEISKNKKVFLFYFVPAALYSLYNNLQFVNLVNFDPTTYYLLLQFRVVVTGILFQILFNKRLRCIQWVSVILLTIGCLIKELGHVKVMTVASSPATTVLTAASTNVRKNVNMTSQFGFSIFLIMIQVFSSCFAGVYNEYLLKDKACNVHIMVQNIFMYIQSIICNGALLIFRGELVNSLTLNSLMSVFQVKVMLIMLNNASIGIVVSLFLHSLNSILKTFASALELVFTAILCWIIFNIPIDIYTFGSIFIVTAATFMYALNPVVNRPKNTIEKELQLTVDEKTRNSQPV</sequence>
<evidence type="ECO:0000256" key="7">
    <source>
        <dbReference type="SAM" id="Phobius"/>
    </source>
</evidence>
<dbReference type="EMBL" id="KQ419961">
    <property type="protein sequence ID" value="KOF81854.1"/>
    <property type="molecule type" value="Genomic_DNA"/>
</dbReference>
<dbReference type="InterPro" id="IPR037185">
    <property type="entry name" value="EmrE-like"/>
</dbReference>
<dbReference type="SUPFAM" id="SSF103481">
    <property type="entry name" value="Multidrug resistance efflux transporter EmrE"/>
    <property type="match status" value="1"/>
</dbReference>
<organism evidence="8">
    <name type="scientific">Octopus bimaculoides</name>
    <name type="common">California two-spotted octopus</name>
    <dbReference type="NCBI Taxonomy" id="37653"/>
    <lineage>
        <taxon>Eukaryota</taxon>
        <taxon>Metazoa</taxon>
        <taxon>Spiralia</taxon>
        <taxon>Lophotrochozoa</taxon>
        <taxon>Mollusca</taxon>
        <taxon>Cephalopoda</taxon>
        <taxon>Coleoidea</taxon>
        <taxon>Octopodiformes</taxon>
        <taxon>Octopoda</taxon>
        <taxon>Incirrata</taxon>
        <taxon>Octopodidae</taxon>
        <taxon>Octopus</taxon>
    </lineage>
</organism>
<evidence type="ECO:0000256" key="5">
    <source>
        <dbReference type="ARBA" id="ARBA00022989"/>
    </source>
</evidence>